<gene>
    <name evidence="1" type="ORF">LCGC14_3018450</name>
</gene>
<organism evidence="1">
    <name type="scientific">marine sediment metagenome</name>
    <dbReference type="NCBI Taxonomy" id="412755"/>
    <lineage>
        <taxon>unclassified sequences</taxon>
        <taxon>metagenomes</taxon>
        <taxon>ecological metagenomes</taxon>
    </lineage>
</organism>
<sequence>METVKIVTPNKYEVTIKKWLTGRERQKINS</sequence>
<protein>
    <submittedName>
        <fullName evidence="1">Uncharacterized protein</fullName>
    </submittedName>
</protein>
<accession>A0A0F8WVZ8</accession>
<reference evidence="1" key="1">
    <citation type="journal article" date="2015" name="Nature">
        <title>Complex archaea that bridge the gap between prokaryotes and eukaryotes.</title>
        <authorList>
            <person name="Spang A."/>
            <person name="Saw J.H."/>
            <person name="Jorgensen S.L."/>
            <person name="Zaremba-Niedzwiedzka K."/>
            <person name="Martijn J."/>
            <person name="Lind A.E."/>
            <person name="van Eijk R."/>
            <person name="Schleper C."/>
            <person name="Guy L."/>
            <person name="Ettema T.J."/>
        </authorList>
    </citation>
    <scope>NUCLEOTIDE SEQUENCE</scope>
</reference>
<dbReference type="EMBL" id="LAZR01062678">
    <property type="protein sequence ID" value="KKK61027.1"/>
    <property type="molecule type" value="Genomic_DNA"/>
</dbReference>
<evidence type="ECO:0000313" key="1">
    <source>
        <dbReference type="EMBL" id="KKK61027.1"/>
    </source>
</evidence>
<name>A0A0F8WVZ8_9ZZZZ</name>
<comment type="caution">
    <text evidence="1">The sequence shown here is derived from an EMBL/GenBank/DDBJ whole genome shotgun (WGS) entry which is preliminary data.</text>
</comment>
<dbReference type="AlphaFoldDB" id="A0A0F8WVZ8"/>
<feature type="non-terminal residue" evidence="1">
    <location>
        <position position="30"/>
    </location>
</feature>
<proteinExistence type="predicted"/>